<feature type="binding site" evidence="15">
    <location>
        <position position="820"/>
    </location>
    <ligand>
        <name>substrate</name>
    </ligand>
</feature>
<feature type="coiled-coil region" evidence="16">
    <location>
        <begin position="463"/>
        <end position="490"/>
    </location>
</feature>
<dbReference type="Pfam" id="PF03308">
    <property type="entry name" value="MeaB"/>
    <property type="match status" value="1"/>
</dbReference>
<evidence type="ECO:0000259" key="17">
    <source>
        <dbReference type="PROSITE" id="PS51332"/>
    </source>
</evidence>
<proteinExistence type="inferred from homology"/>
<keyword evidence="3 15" id="KW-0846">Cobalamin</keyword>
<feature type="binding site" evidence="15">
    <location>
        <position position="621"/>
    </location>
    <ligand>
        <name>substrate</name>
    </ligand>
</feature>
<dbReference type="FunFam" id="3.20.20.240:FF:000003">
    <property type="entry name" value="Fused isobutyryl-CoA mutase"/>
    <property type="match status" value="1"/>
</dbReference>
<evidence type="ECO:0000256" key="7">
    <source>
        <dbReference type="ARBA" id="ARBA00022842"/>
    </source>
</evidence>
<dbReference type="FunFam" id="3.40.50.300:FF:001512">
    <property type="entry name" value="Fused isobutyryl-CoA mutase"/>
    <property type="match status" value="1"/>
</dbReference>
<feature type="domain" description="B12-binding" evidence="17">
    <location>
        <begin position="18"/>
        <end position="156"/>
    </location>
</feature>
<dbReference type="EMBL" id="JAEPBG010000047">
    <property type="protein sequence ID" value="MBK4739288.1"/>
    <property type="molecule type" value="Genomic_DNA"/>
</dbReference>
<reference evidence="18" key="1">
    <citation type="submission" date="2021-01" db="EMBL/GenBank/DDBJ databases">
        <title>Genome sequence of strain Noviherbaspirillum sp. DKR-6.</title>
        <authorList>
            <person name="Chaudhary D.K."/>
        </authorList>
    </citation>
    <scope>NUCLEOTIDE SEQUENCE</scope>
    <source>
        <strain evidence="18">DKR-6</strain>
    </source>
</reference>
<evidence type="ECO:0000313" key="19">
    <source>
        <dbReference type="Proteomes" id="UP000622890"/>
    </source>
</evidence>
<organism evidence="18 19">
    <name type="scientific">Noviherbaspirillum pedocola</name>
    <dbReference type="NCBI Taxonomy" id="2801341"/>
    <lineage>
        <taxon>Bacteria</taxon>
        <taxon>Pseudomonadati</taxon>
        <taxon>Pseudomonadota</taxon>
        <taxon>Betaproteobacteria</taxon>
        <taxon>Burkholderiales</taxon>
        <taxon>Oxalobacteraceae</taxon>
        <taxon>Noviherbaspirillum</taxon>
    </lineage>
</organism>
<evidence type="ECO:0000256" key="6">
    <source>
        <dbReference type="ARBA" id="ARBA00022801"/>
    </source>
</evidence>
<evidence type="ECO:0000256" key="12">
    <source>
        <dbReference type="ARBA" id="ARBA00023285"/>
    </source>
</evidence>
<comment type="cofactor">
    <cofactor evidence="1 15">
        <name>adenosylcob(III)alamin</name>
        <dbReference type="ChEBI" id="CHEBI:18408"/>
    </cofactor>
</comment>
<name>A0A934WA68_9BURK</name>
<dbReference type="InterPro" id="IPR016176">
    <property type="entry name" value="Cbl-dep_enz_cat"/>
</dbReference>
<feature type="binding site" evidence="15">
    <location>
        <position position="860"/>
    </location>
    <ligand>
        <name>substrate</name>
    </ligand>
</feature>
<dbReference type="SUPFAM" id="SSF52242">
    <property type="entry name" value="Cobalamin (vitamin B12)-binding domain"/>
    <property type="match status" value="1"/>
</dbReference>
<comment type="subunit">
    <text evidence="2 15">Homodimer.</text>
</comment>
<keyword evidence="16" id="KW-0175">Coiled coil</keyword>
<dbReference type="FunFam" id="3.40.50.280:FF:000005">
    <property type="entry name" value="Fused isobutyryl-CoA mutase"/>
    <property type="match status" value="1"/>
</dbReference>
<dbReference type="GO" id="GO:0000287">
    <property type="term" value="F:magnesium ion binding"/>
    <property type="evidence" value="ECO:0007669"/>
    <property type="project" value="UniProtKB-UniRule"/>
</dbReference>
<gene>
    <name evidence="15" type="primary">icmF</name>
    <name evidence="18" type="ORF">JJB74_32270</name>
</gene>
<feature type="binding site" evidence="15">
    <location>
        <position position="972"/>
    </location>
    <ligand>
        <name>GTP</name>
        <dbReference type="ChEBI" id="CHEBI:37565"/>
    </ligand>
</feature>
<feature type="binding site" evidence="15">
    <location>
        <position position="310"/>
    </location>
    <ligand>
        <name>Mg(2+)</name>
        <dbReference type="ChEBI" id="CHEBI:18420"/>
        <label>1</label>
        <note>catalytic</note>
    </ligand>
</feature>
<dbReference type="SUPFAM" id="SSF52540">
    <property type="entry name" value="P-loop containing nucleoside triphosphate hydrolases"/>
    <property type="match status" value="1"/>
</dbReference>
<dbReference type="PANTHER" id="PTHR43087">
    <property type="entry name" value="LYSINE/ARGININE/ORNITHINE TRANSPORT SYSTEM KINASE"/>
    <property type="match status" value="1"/>
</dbReference>
<feature type="binding site" evidence="15">
    <location>
        <position position="244"/>
    </location>
    <ligand>
        <name>Mg(2+)</name>
        <dbReference type="ChEBI" id="CHEBI:18420"/>
        <label>2</label>
    </ligand>
</feature>
<dbReference type="PROSITE" id="PS51332">
    <property type="entry name" value="B12_BINDING"/>
    <property type="match status" value="1"/>
</dbReference>
<feature type="binding site" evidence="15">
    <location>
        <position position="245"/>
    </location>
    <ligand>
        <name>Mg(2+)</name>
        <dbReference type="ChEBI" id="CHEBI:18420"/>
        <label>2</label>
    </ligand>
</feature>
<keyword evidence="19" id="KW-1185">Reference proteome</keyword>
<dbReference type="CDD" id="cd03678">
    <property type="entry name" value="MM_CoA_mutase_1"/>
    <property type="match status" value="1"/>
</dbReference>
<dbReference type="GO" id="GO:0006637">
    <property type="term" value="P:acyl-CoA metabolic process"/>
    <property type="evidence" value="ECO:0007669"/>
    <property type="project" value="UniProtKB-UniRule"/>
</dbReference>
<comment type="cofactor">
    <cofactor evidence="15">
        <name>Mg(2+)</name>
        <dbReference type="ChEBI" id="CHEBI:18420"/>
    </cofactor>
</comment>
<keyword evidence="9 15" id="KW-0143">Chaperone</keyword>
<evidence type="ECO:0000256" key="9">
    <source>
        <dbReference type="ARBA" id="ARBA00023186"/>
    </source>
</evidence>
<keyword evidence="10 15" id="KW-0413">Isomerase</keyword>
<feature type="binding site" evidence="15">
    <location>
        <position position="311"/>
    </location>
    <ligand>
        <name>Mg(2+)</name>
        <dbReference type="ChEBI" id="CHEBI:18420"/>
        <label>2</label>
    </ligand>
</feature>
<keyword evidence="4 15" id="KW-0479">Metal-binding</keyword>
<evidence type="ECO:0000256" key="8">
    <source>
        <dbReference type="ARBA" id="ARBA00023134"/>
    </source>
</evidence>
<evidence type="ECO:0000256" key="11">
    <source>
        <dbReference type="ARBA" id="ARBA00023268"/>
    </source>
</evidence>
<evidence type="ECO:0000256" key="4">
    <source>
        <dbReference type="ARBA" id="ARBA00022723"/>
    </source>
</evidence>
<dbReference type="HAMAP" id="MF_02050">
    <property type="entry name" value="IcmF"/>
    <property type="match status" value="1"/>
</dbReference>
<keyword evidence="12 15" id="KW-0170">Cobalt</keyword>
<feature type="binding site" description="axial binding residue" evidence="15">
    <location>
        <position position="31"/>
    </location>
    <ligand>
        <name>adenosylcob(III)alamin</name>
        <dbReference type="ChEBI" id="CHEBI:18408"/>
    </ligand>
    <ligandPart>
        <name>Co</name>
        <dbReference type="ChEBI" id="CHEBI:27638"/>
    </ligandPart>
</feature>
<feature type="binding site" evidence="15">
    <location>
        <position position="261"/>
    </location>
    <ligand>
        <name>GTP</name>
        <dbReference type="ChEBI" id="CHEBI:37565"/>
    </ligand>
</feature>
<comment type="domain">
    <text evidence="15">Is composed of four functional domains: the N-terminal 5'-deoxyadenosylcobalamin binding region that is homologous to the small subunit of ICM (IcmB), a middle P-loop GTPase domain (MeaI) that likely acts as a chaperone for ICM, a structured linker region involved in dimer formation, and a C-terminal part that is homologous to the large substrate-binding subunit of ICM (IcmA).</text>
</comment>
<feature type="binding site" evidence="15">
    <location>
        <position position="771"/>
    </location>
    <ligand>
        <name>substrate</name>
    </ligand>
</feature>
<evidence type="ECO:0000256" key="3">
    <source>
        <dbReference type="ARBA" id="ARBA00022628"/>
    </source>
</evidence>
<accession>A0A934WA68</accession>
<dbReference type="InterPro" id="IPR027417">
    <property type="entry name" value="P-loop_NTPase"/>
</dbReference>
<comment type="similarity">
    <text evidence="14 15">Belongs to the IcmF family.</text>
</comment>
<evidence type="ECO:0000256" key="2">
    <source>
        <dbReference type="ARBA" id="ARBA00011738"/>
    </source>
</evidence>
<evidence type="ECO:0000256" key="14">
    <source>
        <dbReference type="ARBA" id="ARBA00061670"/>
    </source>
</evidence>
<dbReference type="Gene3D" id="3.20.20.240">
    <property type="entry name" value="Methylmalonyl-CoA mutase"/>
    <property type="match status" value="1"/>
</dbReference>
<evidence type="ECO:0000313" key="18">
    <source>
        <dbReference type="EMBL" id="MBK4739288.1"/>
    </source>
</evidence>
<dbReference type="SUPFAM" id="SSF51703">
    <property type="entry name" value="Cobalamin (vitamin B12)-dependent enzymes"/>
    <property type="match status" value="1"/>
</dbReference>
<dbReference type="InterPro" id="IPR053439">
    <property type="entry name" value="IcmF/GTPase_domain"/>
</dbReference>
<dbReference type="RefSeq" id="WP_200598653.1">
    <property type="nucleotide sequence ID" value="NZ_JAEPBG010000047.1"/>
</dbReference>
<dbReference type="GO" id="GO:0047727">
    <property type="term" value="F:isobutyryl-CoA mutase activity"/>
    <property type="evidence" value="ECO:0007669"/>
    <property type="project" value="UniProtKB-UniRule"/>
</dbReference>
<dbReference type="GO" id="GO:0003924">
    <property type="term" value="F:GTPase activity"/>
    <property type="evidence" value="ECO:0007669"/>
    <property type="project" value="UniProtKB-UniRule"/>
</dbReference>
<evidence type="ECO:0000256" key="15">
    <source>
        <dbReference type="HAMAP-Rule" id="MF_02050"/>
    </source>
</evidence>
<keyword evidence="7 15" id="KW-0460">Magnesium</keyword>
<evidence type="ECO:0000256" key="10">
    <source>
        <dbReference type="ARBA" id="ARBA00023235"/>
    </source>
</evidence>
<feature type="binding site" evidence="15">
    <location>
        <position position="258"/>
    </location>
    <ligand>
        <name>Mg(2+)</name>
        <dbReference type="ChEBI" id="CHEBI:18420"/>
        <label>1</label>
        <note>catalytic</note>
    </ligand>
</feature>
<evidence type="ECO:0000256" key="5">
    <source>
        <dbReference type="ARBA" id="ARBA00022741"/>
    </source>
</evidence>
<dbReference type="Proteomes" id="UP000622890">
    <property type="component" value="Unassembled WGS sequence"/>
</dbReference>
<dbReference type="EC" id="5.4.99.13" evidence="15"/>
<dbReference type="Gene3D" id="3.40.50.280">
    <property type="entry name" value="Cobalamin-binding domain"/>
    <property type="match status" value="1"/>
</dbReference>
<comment type="function">
    <text evidence="15">Catalyzes the reversible interconversion of isobutyryl-CoA and n-butyryl-CoA, using radical chemistry. Also exhibits GTPase activity, associated with its G-protein domain (MeaI) that functions as a chaperone that assists cofactor delivery and proper holo-enzyme assembly.</text>
</comment>
<dbReference type="InterPro" id="IPR052040">
    <property type="entry name" value="GTPase/Isobutyryl-CoA_mutase"/>
</dbReference>
<feature type="binding site" evidence="15">
    <location>
        <position position="258"/>
    </location>
    <ligand>
        <name>Mg(2+)</name>
        <dbReference type="ChEBI" id="CHEBI:18420"/>
        <label>2</label>
    </ligand>
</feature>
<dbReference type="EC" id="3.6.5.-" evidence="15"/>
<dbReference type="AlphaFoldDB" id="A0A934WA68"/>
<keyword evidence="11 15" id="KW-0511">Multifunctional enzyme</keyword>
<dbReference type="CDD" id="cd02071">
    <property type="entry name" value="MM_CoA_mut_B12_BD"/>
    <property type="match status" value="1"/>
</dbReference>
<evidence type="ECO:0000256" key="16">
    <source>
        <dbReference type="SAM" id="Coils"/>
    </source>
</evidence>
<dbReference type="InterPro" id="IPR033669">
    <property type="entry name" value="IcmF"/>
</dbReference>
<keyword evidence="5 15" id="KW-0547">Nucleotide-binding</keyword>
<dbReference type="GO" id="GO:0031419">
    <property type="term" value="F:cobalamin binding"/>
    <property type="evidence" value="ECO:0007669"/>
    <property type="project" value="UniProtKB-UniRule"/>
</dbReference>
<feature type="binding site" evidence="15">
    <location>
        <position position="855"/>
    </location>
    <ligand>
        <name>substrate</name>
    </ligand>
</feature>
<evidence type="ECO:0000256" key="1">
    <source>
        <dbReference type="ARBA" id="ARBA00001922"/>
    </source>
</evidence>
<dbReference type="NCBIfam" id="NF045497">
    <property type="entry name" value="IsobCoAmut_IcmF"/>
    <property type="match status" value="1"/>
</dbReference>
<feature type="binding site" evidence="15">
    <location>
        <position position="310"/>
    </location>
    <ligand>
        <name>Mg(2+)</name>
        <dbReference type="ChEBI" id="CHEBI:18420"/>
        <label>2</label>
    </ligand>
</feature>
<dbReference type="PANTHER" id="PTHR43087:SF1">
    <property type="entry name" value="LAO_AO TRANSPORT SYSTEM ATPASE"/>
    <property type="match status" value="1"/>
</dbReference>
<feature type="binding site" evidence="15">
    <location>
        <position position="219"/>
    </location>
    <ligand>
        <name>Mg(2+)</name>
        <dbReference type="ChEBI" id="CHEBI:18420"/>
        <label>1</label>
        <note>catalytic</note>
    </ligand>
</feature>
<feature type="binding site" evidence="15">
    <location>
        <position position="586"/>
    </location>
    <ligand>
        <name>substrate</name>
    </ligand>
</feature>
<dbReference type="GO" id="GO:0005525">
    <property type="term" value="F:GTP binding"/>
    <property type="evidence" value="ECO:0007669"/>
    <property type="project" value="UniProtKB-UniRule"/>
</dbReference>
<keyword evidence="6 15" id="KW-0378">Hydrolase</keyword>
<keyword evidence="8 15" id="KW-0342">GTP-binding</keyword>
<feature type="binding site" evidence="15">
    <location>
        <begin position="215"/>
        <end position="220"/>
    </location>
    <ligand>
        <name>GTP</name>
        <dbReference type="ChEBI" id="CHEBI:37565"/>
    </ligand>
</feature>
<evidence type="ECO:0000256" key="13">
    <source>
        <dbReference type="ARBA" id="ARBA00050252"/>
    </source>
</evidence>
<comment type="caution">
    <text evidence="15">Lacks conserved residue(s) required for the propagation of feature annotation.</text>
</comment>
<protein>
    <recommendedName>
        <fullName evidence="15">Fused isobutyryl-CoA mutase</fullName>
    </recommendedName>
    <domain>
        <recommendedName>
            <fullName evidence="15">Isobutyryl-CoA mutase</fullName>
            <shortName evidence="15">ICM</shortName>
            <ecNumber evidence="15">5.4.99.13</ecNumber>
        </recommendedName>
    </domain>
    <domain>
        <recommendedName>
            <fullName evidence="15">P-loop GTPase</fullName>
            <ecNumber evidence="15">3.6.5.-</ecNumber>
        </recommendedName>
        <alternativeName>
            <fullName evidence="15">G-protein chaperone</fullName>
        </alternativeName>
    </domain>
</protein>
<comment type="catalytic activity">
    <reaction evidence="15">
        <text>GTP + H2O = GDP + phosphate + H(+)</text>
        <dbReference type="Rhea" id="RHEA:19669"/>
        <dbReference type="ChEBI" id="CHEBI:15377"/>
        <dbReference type="ChEBI" id="CHEBI:15378"/>
        <dbReference type="ChEBI" id="CHEBI:37565"/>
        <dbReference type="ChEBI" id="CHEBI:43474"/>
        <dbReference type="ChEBI" id="CHEBI:58189"/>
    </reaction>
</comment>
<dbReference type="InterPro" id="IPR036724">
    <property type="entry name" value="Cobalamin-bd_sf"/>
</dbReference>
<dbReference type="Pfam" id="PF02310">
    <property type="entry name" value="B12-binding"/>
    <property type="match status" value="1"/>
</dbReference>
<comment type="catalytic activity">
    <reaction evidence="13 15">
        <text>2-methylpropanoyl-CoA = butanoyl-CoA</text>
        <dbReference type="Rhea" id="RHEA:13141"/>
        <dbReference type="ChEBI" id="CHEBI:57338"/>
        <dbReference type="ChEBI" id="CHEBI:57371"/>
        <dbReference type="EC" id="5.4.99.13"/>
    </reaction>
</comment>
<dbReference type="InterPro" id="IPR006158">
    <property type="entry name" value="Cobalamin-bd"/>
</dbReference>
<dbReference type="GO" id="GO:0034784">
    <property type="term" value="F:pivalyl-CoA mutase activity"/>
    <property type="evidence" value="ECO:0007669"/>
    <property type="project" value="InterPro"/>
</dbReference>
<dbReference type="InterPro" id="IPR006099">
    <property type="entry name" value="MeMalonylCoA_mutase_a/b_cat"/>
</dbReference>
<feature type="binding site" evidence="15">
    <location>
        <position position="727"/>
    </location>
    <ligand>
        <name>substrate</name>
    </ligand>
</feature>
<comment type="caution">
    <text evidence="18">The sequence shown here is derived from an EMBL/GenBank/DDBJ whole genome shotgun (WGS) entry which is preliminary data.</text>
</comment>
<feature type="binding site" evidence="15">
    <location>
        <begin position="357"/>
        <end position="360"/>
    </location>
    <ligand>
        <name>GTP</name>
        <dbReference type="ChEBI" id="CHEBI:37565"/>
    </ligand>
</feature>
<sequence>MTDLSEAKKLTEYKPANKVRFVTAASLFDGHDASINIMRRILMSNGAEVIHLGHNRSVDEIVTAALQEDAQGIAISSYQGGHVEYFKYMIDLLKERGGAHIKVFGGGGGVIVPAEIAELHAYGVTRIFSPEDGQRLGLNGMILEIIKACDVDLSPYAPVSLDALTSGDMVARQRPLAQLVTALENGKADPALRKALHKAADTIKTPVLGITGTGGAGKSSLTDELIRRFRLDQDDALNIALISIDPSRRKSGGALLGDRIRMNAINPWNSQSRVFMRSLATREAGSEISQALPDVLAACKVAGFDLVIVETSGIGQGDAAIVPHVDASMYVMTPEFGAASQLEKIDMLDFADFVAINKFDRKGAQDALRDVAKQVQRNRELWNQRPEDMPVYGTQASRFNDDGVTALYQGLLPKLAELGLNAKPGKLAQVDVRFSSGRNAIVLPARTRYLAEIADTVRGYHQHVKKQVKLARERQQLQEAKRMLTAAGKDVAFDDVIAERDTNLDAAARKLLVMWPDMQKAYAGDDYVVKIRDKEIRTRLVYKTLSGNTIRKVSLPKYEDHGEILRWLMLENVPGSFPYTAGVFAFKRENEDPTRMFAGEGDAFRTNRRFRLVSEGMPAKRLSTAFDSVTLYGADPAPRPDIYGKVGNSGVSIATLDDMKVLYDGFDLCSPTTSVSMTINGPAPTILAMFMNTAIDQQMDKFRADNNREPTDDEATKIKEWVLQNVRGTVQADILKEDQGQNTCIFSTEFSLKVMGDIQQFFVDHQVRNFYSVSISGYHIAEAGANPISQLAFTLSNGFTFVEAYLARGMHIDDFAPNLSFFFSNGMDPEYTVLGRVARRIWAVAMKEKYGANERSQKLKYHIQTSGRSLHAQEIDFNDIRTTLQALIAIYDNCNSLHTNAFDEAITTPTDESVRRALAIQLIINREWGLAKNENPNQGSFIIEELTDLVEEAVLQEFERIAERGGVLGAMETGYQRGRIQEESMYYEHLKHDGTLPIIGVNTFRNPKGNATQQTLELARSTDEEKQSQLARLADFQTSNAAQAAVMLQRLQQTVIDDGNVFAVLMDAVRVCSLGQITSALFEVGGQYRRSM</sequence>
<dbReference type="Gene3D" id="3.40.50.300">
    <property type="entry name" value="P-loop containing nucleotide triphosphate hydrolases"/>
    <property type="match status" value="1"/>
</dbReference>
<dbReference type="Pfam" id="PF01642">
    <property type="entry name" value="MM_CoA_mutase"/>
    <property type="match status" value="2"/>
</dbReference>